<dbReference type="EMBL" id="DLYI01000176">
    <property type="protein sequence ID" value="HAC28811.1"/>
    <property type="molecule type" value="Genomic_DNA"/>
</dbReference>
<dbReference type="Gene3D" id="3.30.390.30">
    <property type="match status" value="1"/>
</dbReference>
<organism evidence="1 2">
    <name type="scientific">Marinobacter nauticus</name>
    <name type="common">Marinobacter hydrocarbonoclasticus</name>
    <name type="synonym">Marinobacter aquaeolei</name>
    <dbReference type="NCBI Taxonomy" id="2743"/>
    <lineage>
        <taxon>Bacteria</taxon>
        <taxon>Pseudomonadati</taxon>
        <taxon>Pseudomonadota</taxon>
        <taxon>Gammaproteobacteria</taxon>
        <taxon>Pseudomonadales</taxon>
        <taxon>Marinobacteraceae</taxon>
        <taxon>Marinobacter</taxon>
    </lineage>
</organism>
<reference evidence="1 2" key="1">
    <citation type="journal article" date="2018" name="Nat. Biotechnol.">
        <title>A standardized bacterial taxonomy based on genome phylogeny substantially revises the tree of life.</title>
        <authorList>
            <person name="Parks D.H."/>
            <person name="Chuvochina M."/>
            <person name="Waite D.W."/>
            <person name="Rinke C."/>
            <person name="Skarshewski A."/>
            <person name="Chaumeil P.A."/>
            <person name="Hugenholtz P."/>
        </authorList>
    </citation>
    <scope>NUCLEOTIDE SEQUENCE [LARGE SCALE GENOMIC DNA]</scope>
    <source>
        <strain evidence="1">UBA9049</strain>
    </source>
</reference>
<proteinExistence type="predicted"/>
<name>A0A3B8WFM5_MARNT</name>
<feature type="non-terminal residue" evidence="1">
    <location>
        <position position="1"/>
    </location>
</feature>
<dbReference type="InterPro" id="IPR016156">
    <property type="entry name" value="FAD/NAD-linked_Rdtase_dimer_sf"/>
</dbReference>
<accession>A0A3B8WFM5</accession>
<evidence type="ECO:0000313" key="2">
    <source>
        <dbReference type="Proteomes" id="UP000261325"/>
    </source>
</evidence>
<sequence>DGNRLAGAILLGDTANGPWYSELIRSGADVSRYRDTIAFGKTYCDAAA</sequence>
<dbReference type="AlphaFoldDB" id="A0A3B8WFM5"/>
<gene>
    <name evidence="1" type="ORF">DCF82_13505</name>
</gene>
<protein>
    <submittedName>
        <fullName evidence="1">NAD(P)/FAD-dependent oxidoreductase</fullName>
    </submittedName>
</protein>
<comment type="caution">
    <text evidence="1">The sequence shown here is derived from an EMBL/GenBank/DDBJ whole genome shotgun (WGS) entry which is preliminary data.</text>
</comment>
<evidence type="ECO:0000313" key="1">
    <source>
        <dbReference type="EMBL" id="HAC28811.1"/>
    </source>
</evidence>
<dbReference type="Proteomes" id="UP000261325">
    <property type="component" value="Unassembled WGS sequence"/>
</dbReference>